<proteinExistence type="predicted"/>
<sequence length="213" mass="23231">MTQPLELDYPFTGRWRVRNSPANRIPSHGTTLFGLSYAIDFVPVDENGRSAPFTPGSFIRPEPPTTFVGFGRVITSPVDGEVVGLHDTEPDHDSYRGLPSVRYALTQRQRLRRGWLNVIGNHVLIETAISPGTRVVVALCHLQQASVAVKAGQSLRRGDRIGLCGNSGNSTEPHLHMHAVDGRDLIRANAVPITFEGSLPRNNAIVDAGLENP</sequence>
<dbReference type="InterPro" id="IPR050570">
    <property type="entry name" value="Cell_wall_metabolism_enzyme"/>
</dbReference>
<dbReference type="RefSeq" id="WP_236864331.1">
    <property type="nucleotide sequence ID" value="NZ_BAABAZ010000004.1"/>
</dbReference>
<keyword evidence="3" id="KW-1185">Reference proteome</keyword>
<evidence type="ECO:0000313" key="2">
    <source>
        <dbReference type="EMBL" id="GAA4283205.1"/>
    </source>
</evidence>
<organism evidence="2 3">
    <name type="scientific">Brevibacterium daeguense</name>
    <dbReference type="NCBI Taxonomy" id="909936"/>
    <lineage>
        <taxon>Bacteria</taxon>
        <taxon>Bacillati</taxon>
        <taxon>Actinomycetota</taxon>
        <taxon>Actinomycetes</taxon>
        <taxon>Micrococcales</taxon>
        <taxon>Brevibacteriaceae</taxon>
        <taxon>Brevibacterium</taxon>
    </lineage>
</organism>
<dbReference type="InterPro" id="IPR011055">
    <property type="entry name" value="Dup_hybrid_motif"/>
</dbReference>
<reference evidence="3" key="1">
    <citation type="journal article" date="2019" name="Int. J. Syst. Evol. Microbiol.">
        <title>The Global Catalogue of Microorganisms (GCM) 10K type strain sequencing project: providing services to taxonomists for standard genome sequencing and annotation.</title>
        <authorList>
            <consortium name="The Broad Institute Genomics Platform"/>
            <consortium name="The Broad Institute Genome Sequencing Center for Infectious Disease"/>
            <person name="Wu L."/>
            <person name="Ma J."/>
        </authorList>
    </citation>
    <scope>NUCLEOTIDE SEQUENCE [LARGE SCALE GENOMIC DNA]</scope>
    <source>
        <strain evidence="3">JCM 17458</strain>
    </source>
</reference>
<dbReference type="InterPro" id="IPR016047">
    <property type="entry name" value="M23ase_b-sheet_dom"/>
</dbReference>
<feature type="domain" description="M23ase beta-sheet core" evidence="1">
    <location>
        <begin position="113"/>
        <end position="179"/>
    </location>
</feature>
<comment type="caution">
    <text evidence="2">The sequence shown here is derived from an EMBL/GenBank/DDBJ whole genome shotgun (WGS) entry which is preliminary data.</text>
</comment>
<evidence type="ECO:0000259" key="1">
    <source>
        <dbReference type="Pfam" id="PF01551"/>
    </source>
</evidence>
<dbReference type="PANTHER" id="PTHR21666">
    <property type="entry name" value="PEPTIDASE-RELATED"/>
    <property type="match status" value="1"/>
</dbReference>
<name>A0ABP8EGY1_9MICO</name>
<dbReference type="SUPFAM" id="SSF51261">
    <property type="entry name" value="Duplicated hybrid motif"/>
    <property type="match status" value="1"/>
</dbReference>
<dbReference type="Pfam" id="PF01551">
    <property type="entry name" value="Peptidase_M23"/>
    <property type="match status" value="1"/>
</dbReference>
<protein>
    <recommendedName>
        <fullName evidence="1">M23ase beta-sheet core domain-containing protein</fullName>
    </recommendedName>
</protein>
<accession>A0ABP8EGY1</accession>
<evidence type="ECO:0000313" key="3">
    <source>
        <dbReference type="Proteomes" id="UP001501586"/>
    </source>
</evidence>
<gene>
    <name evidence="2" type="ORF">GCM10022261_07360</name>
</gene>
<dbReference type="Proteomes" id="UP001501586">
    <property type="component" value="Unassembled WGS sequence"/>
</dbReference>
<dbReference type="PANTHER" id="PTHR21666:SF270">
    <property type="entry name" value="MUREIN HYDROLASE ACTIVATOR ENVC"/>
    <property type="match status" value="1"/>
</dbReference>
<dbReference type="CDD" id="cd12797">
    <property type="entry name" value="M23_peptidase"/>
    <property type="match status" value="1"/>
</dbReference>
<dbReference type="EMBL" id="BAABAZ010000004">
    <property type="protein sequence ID" value="GAA4283205.1"/>
    <property type="molecule type" value="Genomic_DNA"/>
</dbReference>
<dbReference type="Gene3D" id="2.70.70.10">
    <property type="entry name" value="Glucose Permease (Domain IIA)"/>
    <property type="match status" value="1"/>
</dbReference>